<feature type="binding site" evidence="6">
    <location>
        <position position="605"/>
    </location>
    <ligand>
        <name>ATP</name>
        <dbReference type="ChEBI" id="CHEBI:30616"/>
    </ligand>
</feature>
<evidence type="ECO:0000256" key="8">
    <source>
        <dbReference type="SAM" id="Coils"/>
    </source>
</evidence>
<dbReference type="CDD" id="cd09168">
    <property type="entry name" value="PLDc_PaPPK1_C2_like"/>
    <property type="match status" value="1"/>
</dbReference>
<evidence type="ECO:0000256" key="1">
    <source>
        <dbReference type="ARBA" id="ARBA00022553"/>
    </source>
</evidence>
<evidence type="ECO:0000259" key="10">
    <source>
        <dbReference type="Pfam" id="PF13089"/>
    </source>
</evidence>
<dbReference type="SUPFAM" id="SSF56024">
    <property type="entry name" value="Phospholipase D/nuclease"/>
    <property type="match status" value="2"/>
</dbReference>
<dbReference type="PANTHER" id="PTHR30218">
    <property type="entry name" value="POLYPHOSPHATE KINASE"/>
    <property type="match status" value="1"/>
</dbReference>
<dbReference type="EMBL" id="BMDD01000002">
    <property type="protein sequence ID" value="GGH78312.1"/>
    <property type="molecule type" value="Genomic_DNA"/>
</dbReference>
<dbReference type="NCBIfam" id="TIGR03705">
    <property type="entry name" value="poly_P_kin"/>
    <property type="match status" value="1"/>
</dbReference>
<dbReference type="NCBIfam" id="NF003917">
    <property type="entry name" value="PRK05443.1-1"/>
    <property type="match status" value="1"/>
</dbReference>
<feature type="binding site" evidence="6">
    <location>
        <position position="388"/>
    </location>
    <ligand>
        <name>Mg(2+)</name>
        <dbReference type="ChEBI" id="CHEBI:18420"/>
    </ligand>
</feature>
<dbReference type="PANTHER" id="PTHR30218:SF0">
    <property type="entry name" value="POLYPHOSPHATE KINASE"/>
    <property type="match status" value="1"/>
</dbReference>
<keyword evidence="6" id="KW-0460">Magnesium</keyword>
<proteinExistence type="inferred from homology"/>
<dbReference type="InterPro" id="IPR041108">
    <property type="entry name" value="PP_kinase_C_1"/>
</dbReference>
<evidence type="ECO:0000256" key="6">
    <source>
        <dbReference type="HAMAP-Rule" id="MF_00347"/>
    </source>
</evidence>
<sequence>MDNQAAHRGSSPYYINRDLSWIEFNYRVLEEAQHPDTPLLERAKFLGIVSRNLDEFMSVRVAGIRNQLKAGIVKKDFSGYTPQVLYKRLSKRVEKMVTAEYRTYRDLIRLLAKDNLVLSHYNDLTATQQKSADDYFHDVIFPILTPMAVDLSRPFPLVHSQNVYLAAVLERENATADLPDDERYYFAIVQIPSILPRLIPVASRSHSKKQVYVLIDELICNHIQTLFSGYKPVAVHAFRLSRDADLEINEEEAEDLLEEIENKLRKRRRGAPVRLEVEKDFHPYALQLLLEEFEINDAVYEIDGPIDLGFMTSFAGSIKNRDHLRYPTARSVYPPEFADGEDTDFFATLKERDVLLHHPFESFDAVSDFVEQAAEDPGVMAIKMTLYRVSSKSPIIRSLAEAAEAGKQVTVVVELKARFDEERNITWARELEKAGCHVVYGLVGLKTHAKAILVVRREEDGLRRYVHVGTGNYNDTTARLYTDVGLMTSNASIGEDASELFNHITGYSRHPDWQEISVAPDTMMGTFVTNIRREADHAKAGRPSRIIAKFNSLSNQQIIDELYEASKAGVKIDLIVRGVCCLRPGVEGLSENITVRSIVDRYLEHSRIFYFENGGGEDSEIFLASADWMTRNLTRRVELMCPIRDAGCKDTLLNIVKLYLKDNVKARILTSRGSYEPFENGEEDFRSQFRAEDIRTWKSTLV</sequence>
<keyword evidence="4 6" id="KW-0418">Kinase</keyword>
<keyword evidence="2 6" id="KW-0808">Transferase</keyword>
<dbReference type="GO" id="GO:0016301">
    <property type="term" value="F:kinase activity"/>
    <property type="evidence" value="ECO:0007669"/>
    <property type="project" value="UniProtKB-KW"/>
</dbReference>
<organism evidence="13 14">
    <name type="scientific">Saccharibacillus endophyticus</name>
    <dbReference type="NCBI Taxonomy" id="2060666"/>
    <lineage>
        <taxon>Bacteria</taxon>
        <taxon>Bacillati</taxon>
        <taxon>Bacillota</taxon>
        <taxon>Bacilli</taxon>
        <taxon>Bacillales</taxon>
        <taxon>Paenibacillaceae</taxon>
        <taxon>Saccharibacillus</taxon>
    </lineage>
</organism>
<reference evidence="14" key="1">
    <citation type="journal article" date="2019" name="Int. J. Syst. Evol. Microbiol.">
        <title>The Global Catalogue of Microorganisms (GCM) 10K type strain sequencing project: providing services to taxonomists for standard genome sequencing and annotation.</title>
        <authorList>
            <consortium name="The Broad Institute Genomics Platform"/>
            <consortium name="The Broad Institute Genome Sequencing Center for Infectious Disease"/>
            <person name="Wu L."/>
            <person name="Ma J."/>
        </authorList>
    </citation>
    <scope>NUCLEOTIDE SEQUENCE [LARGE SCALE GENOMIC DNA]</scope>
    <source>
        <strain evidence="14">CCM 8702</strain>
    </source>
</reference>
<comment type="PTM">
    <text evidence="6 7">An intermediate of this reaction is the autophosphorylated ppk in which a phosphate is covalently linked to a histidine residue through a N-P bond.</text>
</comment>
<keyword evidence="8" id="KW-0175">Coiled coil</keyword>
<keyword evidence="5 6" id="KW-0067">ATP-binding</keyword>
<feature type="domain" description="Polyphosphate kinase C-terminal" evidence="11">
    <location>
        <begin position="517"/>
        <end position="688"/>
    </location>
</feature>
<feature type="binding site" evidence="6">
    <location>
        <position position="52"/>
    </location>
    <ligand>
        <name>ATP</name>
        <dbReference type="ChEBI" id="CHEBI:30616"/>
    </ligand>
</feature>
<evidence type="ECO:0000256" key="2">
    <source>
        <dbReference type="ARBA" id="ARBA00022679"/>
    </source>
</evidence>
<dbReference type="InterPro" id="IPR036830">
    <property type="entry name" value="PP_kinase_middle_dom_sf"/>
</dbReference>
<dbReference type="SUPFAM" id="SSF143724">
    <property type="entry name" value="PHP14-like"/>
    <property type="match status" value="1"/>
</dbReference>
<dbReference type="Pfam" id="PF13089">
    <property type="entry name" value="PP_kinase_N"/>
    <property type="match status" value="1"/>
</dbReference>
<dbReference type="EC" id="2.7.4.1" evidence="6 7"/>
<feature type="coiled-coil region" evidence="8">
    <location>
        <begin position="243"/>
        <end position="270"/>
    </location>
</feature>
<dbReference type="Gene3D" id="3.30.870.10">
    <property type="entry name" value="Endonuclease Chain A"/>
    <property type="match status" value="2"/>
</dbReference>
<dbReference type="InterPro" id="IPR025198">
    <property type="entry name" value="PPK_N_dom"/>
</dbReference>
<feature type="binding site" evidence="6">
    <location>
        <position position="418"/>
    </location>
    <ligand>
        <name>Mg(2+)</name>
        <dbReference type="ChEBI" id="CHEBI:18420"/>
    </ligand>
</feature>
<dbReference type="InterPro" id="IPR025200">
    <property type="entry name" value="PPK_C_dom2"/>
</dbReference>
<dbReference type="Proteomes" id="UP000605427">
    <property type="component" value="Unassembled WGS sequence"/>
</dbReference>
<feature type="binding site" evidence="6">
    <location>
        <position position="481"/>
    </location>
    <ligand>
        <name>ATP</name>
        <dbReference type="ChEBI" id="CHEBI:30616"/>
    </ligand>
</feature>
<dbReference type="SUPFAM" id="SSF140356">
    <property type="entry name" value="PPK N-terminal domain-like"/>
    <property type="match status" value="1"/>
</dbReference>
<keyword evidence="14" id="KW-1185">Reference proteome</keyword>
<protein>
    <recommendedName>
        <fullName evidence="6 7">Polyphosphate kinase</fullName>
        <ecNumber evidence="6 7">2.7.4.1</ecNumber>
    </recommendedName>
    <alternativeName>
        <fullName evidence="6">ATP-polyphosphate phosphotransferase</fullName>
    </alternativeName>
    <alternativeName>
        <fullName evidence="6">Polyphosphoric acid kinase</fullName>
    </alternativeName>
</protein>
<keyword evidence="3 6" id="KW-0547">Nucleotide-binding</keyword>
<feature type="active site" description="Phosphohistidine intermediate" evidence="6">
    <location>
        <position position="448"/>
    </location>
</feature>
<comment type="similarity">
    <text evidence="6 7">Belongs to the polyphosphate kinase 1 (PPK1) family.</text>
</comment>
<dbReference type="InterPro" id="IPR036832">
    <property type="entry name" value="PPK_N_dom_sf"/>
</dbReference>
<evidence type="ECO:0000313" key="14">
    <source>
        <dbReference type="Proteomes" id="UP000605427"/>
    </source>
</evidence>
<keyword evidence="1 6" id="KW-0597">Phosphoprotein</keyword>
<evidence type="ECO:0000313" key="13">
    <source>
        <dbReference type="EMBL" id="GGH78312.1"/>
    </source>
</evidence>
<dbReference type="Pfam" id="PF13090">
    <property type="entry name" value="PP_kinase_C"/>
    <property type="match status" value="1"/>
</dbReference>
<feature type="domain" description="Polyphosphate kinase C-terminal" evidence="12">
    <location>
        <begin position="345"/>
        <end position="509"/>
    </location>
</feature>
<comment type="function">
    <text evidence="6 7">Catalyzes the reversible transfer of the terminal phosphate of ATP to form a long-chain polyphosphate (polyP).</text>
</comment>
<gene>
    <name evidence="6" type="primary">ppk</name>
    <name evidence="13" type="ORF">GCM10007362_23420</name>
</gene>
<comment type="cofactor">
    <cofactor evidence="6">
        <name>Mg(2+)</name>
        <dbReference type="ChEBI" id="CHEBI:18420"/>
    </cofactor>
</comment>
<evidence type="ECO:0000256" key="7">
    <source>
        <dbReference type="RuleBase" id="RU003800"/>
    </source>
</evidence>
<dbReference type="Gene3D" id="1.20.58.310">
    <property type="entry name" value="Polyphosphate kinase N-terminal domain"/>
    <property type="match status" value="1"/>
</dbReference>
<name>A0ABQ1ZV53_9BACL</name>
<evidence type="ECO:0000259" key="11">
    <source>
        <dbReference type="Pfam" id="PF13090"/>
    </source>
</evidence>
<dbReference type="InterPro" id="IPR024953">
    <property type="entry name" value="PP_kinase_middle"/>
</dbReference>
<dbReference type="CDD" id="cd09165">
    <property type="entry name" value="PLDc_PaPPK1_C1_like"/>
    <property type="match status" value="1"/>
</dbReference>
<accession>A0ABQ1ZV53</accession>
<evidence type="ECO:0000259" key="9">
    <source>
        <dbReference type="Pfam" id="PF02503"/>
    </source>
</evidence>
<dbReference type="Pfam" id="PF17941">
    <property type="entry name" value="PP_kinase_C_1"/>
    <property type="match status" value="1"/>
</dbReference>
<comment type="caution">
    <text evidence="13">The sequence shown here is derived from an EMBL/GenBank/DDBJ whole genome shotgun (WGS) entry which is preliminary data.</text>
</comment>
<evidence type="ECO:0000256" key="4">
    <source>
        <dbReference type="ARBA" id="ARBA00022777"/>
    </source>
</evidence>
<dbReference type="RefSeq" id="WP_172247319.1">
    <property type="nucleotide sequence ID" value="NZ_BMDD01000002.1"/>
</dbReference>
<evidence type="ECO:0000256" key="5">
    <source>
        <dbReference type="ARBA" id="ARBA00022840"/>
    </source>
</evidence>
<evidence type="ECO:0000256" key="3">
    <source>
        <dbReference type="ARBA" id="ARBA00022741"/>
    </source>
</evidence>
<feature type="domain" description="Polyphosphate kinase middle" evidence="9">
    <location>
        <begin position="128"/>
        <end position="314"/>
    </location>
</feature>
<dbReference type="NCBIfam" id="NF003918">
    <property type="entry name" value="PRK05443.1-2"/>
    <property type="match status" value="1"/>
</dbReference>
<dbReference type="PIRSF" id="PIRSF015589">
    <property type="entry name" value="PP_kinase"/>
    <property type="match status" value="1"/>
</dbReference>
<evidence type="ECO:0000259" key="12">
    <source>
        <dbReference type="Pfam" id="PF17941"/>
    </source>
</evidence>
<feature type="domain" description="Polyphosphate kinase N-terminal" evidence="10">
    <location>
        <begin position="14"/>
        <end position="117"/>
    </location>
</feature>
<comment type="catalytic activity">
    <reaction evidence="6 7">
        <text>[phosphate](n) + ATP = [phosphate](n+1) + ADP</text>
        <dbReference type="Rhea" id="RHEA:19573"/>
        <dbReference type="Rhea" id="RHEA-COMP:9859"/>
        <dbReference type="Rhea" id="RHEA-COMP:14280"/>
        <dbReference type="ChEBI" id="CHEBI:16838"/>
        <dbReference type="ChEBI" id="CHEBI:30616"/>
        <dbReference type="ChEBI" id="CHEBI:456216"/>
        <dbReference type="EC" id="2.7.4.1"/>
    </reaction>
</comment>
<dbReference type="HAMAP" id="MF_00347">
    <property type="entry name" value="Polyphosphate_kinase"/>
    <property type="match status" value="1"/>
</dbReference>
<dbReference type="Pfam" id="PF02503">
    <property type="entry name" value="PP_kinase"/>
    <property type="match status" value="1"/>
</dbReference>
<feature type="binding site" evidence="6">
    <location>
        <position position="577"/>
    </location>
    <ligand>
        <name>ATP</name>
        <dbReference type="ChEBI" id="CHEBI:30616"/>
    </ligand>
</feature>
<keyword evidence="6" id="KW-0479">Metal-binding</keyword>
<dbReference type="Gene3D" id="3.30.1840.10">
    <property type="entry name" value="Polyphosphate kinase middle domain"/>
    <property type="match status" value="1"/>
</dbReference>
<dbReference type="InterPro" id="IPR003414">
    <property type="entry name" value="PP_kinase"/>
</dbReference>
<dbReference type="NCBIfam" id="NF003921">
    <property type="entry name" value="PRK05443.2-2"/>
    <property type="match status" value="1"/>
</dbReference>